<dbReference type="SMART" id="SM00398">
    <property type="entry name" value="HMG"/>
    <property type="match status" value="2"/>
</dbReference>
<keyword evidence="1" id="KW-0539">Nucleus</keyword>
<name>A0A261Y2T0_9FUNG</name>
<evidence type="ECO:0000256" key="1">
    <source>
        <dbReference type="PROSITE-ProRule" id="PRU00267"/>
    </source>
</evidence>
<evidence type="ECO:0000313" key="5">
    <source>
        <dbReference type="Proteomes" id="UP000242875"/>
    </source>
</evidence>
<dbReference type="GO" id="GO:0003677">
    <property type="term" value="F:DNA binding"/>
    <property type="evidence" value="ECO:0007669"/>
    <property type="project" value="UniProtKB-UniRule"/>
</dbReference>
<dbReference type="InterPro" id="IPR036910">
    <property type="entry name" value="HMG_box_dom_sf"/>
</dbReference>
<feature type="compositionally biased region" description="Polar residues" evidence="2">
    <location>
        <begin position="54"/>
        <end position="67"/>
    </location>
</feature>
<feature type="region of interest" description="Disordered" evidence="2">
    <location>
        <begin position="201"/>
        <end position="303"/>
    </location>
</feature>
<keyword evidence="5" id="KW-1185">Reference proteome</keyword>
<feature type="compositionally biased region" description="Basic and acidic residues" evidence="2">
    <location>
        <begin position="404"/>
        <end position="413"/>
    </location>
</feature>
<evidence type="ECO:0000256" key="2">
    <source>
        <dbReference type="SAM" id="MobiDB-lite"/>
    </source>
</evidence>
<dbReference type="InterPro" id="IPR044601">
    <property type="entry name" value="HMGB6/HMGB13"/>
</dbReference>
<dbReference type="OrthoDB" id="1919336at2759"/>
<evidence type="ECO:0000259" key="3">
    <source>
        <dbReference type="PROSITE" id="PS50118"/>
    </source>
</evidence>
<feature type="domain" description="HMG box" evidence="3">
    <location>
        <begin position="418"/>
        <end position="486"/>
    </location>
</feature>
<feature type="compositionally biased region" description="Low complexity" evidence="2">
    <location>
        <begin position="288"/>
        <end position="303"/>
    </location>
</feature>
<sequence>MNYRRVHSQPEASQGSATTALVPGAQAYLYEGNMKAAMPAYGEIGWTYTQSNISAPSTPQHSVQRHSSAVYAPTVPGPRRNKSAPHFLPELTSYAPHSGYIPQAEYAGAHASQPPIMRQTLINSHGSYGMVSSGLAQYAVPTTLPSQSNMNPVYESETKPNSYLLQQRAGYVHPDVHYSMATYPQPAQLISFSSQRAFDTPLDRNSSFDDKCHTGEGAEAHFKPMSSIGQRARSMTVEHPQVKAARSRQLSLQDMNSGQALQRSPSMLSTAPDVQIPTNGLEASPNISSSTSSSSSSSSKQTKQSMNSFILFCAEQEQEHQQKAQPDTLSHFRNAFGQQRQKMAREDKKLWPPKPELVQPQQQQPQPSPQNDLREVKLSNSPSEVASRLSEEFSSQSPEPAAKASEKSEGDSSRKRRIKRPPNGYLLFNKDMRRTLLEQHPGRSVKEISKEIGNRWKSLSETVRQPYMDAARRLREKDLERHPNCIYARRSKLELAETGKHSKAGKKRLLDEDPVSEATPLQVSGVKDPRGRKKKKSKMEGTPKHPMSAYLYFTASVRPELLASQPRLTVADISRATSERWRTMDQISKAPWIRRAEKDKERYAREMELFTNGQLEDDEQDGSDEEDVNAVASVLSMINPPRPLERPIIADETPSIPVPV</sequence>
<dbReference type="SUPFAM" id="SSF47095">
    <property type="entry name" value="HMG-box"/>
    <property type="match status" value="2"/>
</dbReference>
<feature type="DNA-binding region" description="HMG box" evidence="1">
    <location>
        <begin position="418"/>
        <end position="486"/>
    </location>
</feature>
<dbReference type="Proteomes" id="UP000242875">
    <property type="component" value="Unassembled WGS sequence"/>
</dbReference>
<dbReference type="EMBL" id="MVBO01000027">
    <property type="protein sequence ID" value="OZJ04892.1"/>
    <property type="molecule type" value="Genomic_DNA"/>
</dbReference>
<feature type="region of interest" description="Disordered" evidence="2">
    <location>
        <begin position="355"/>
        <end position="426"/>
    </location>
</feature>
<feature type="domain" description="HMG box" evidence="3">
    <location>
        <begin position="543"/>
        <end position="611"/>
    </location>
</feature>
<feature type="compositionally biased region" description="Acidic residues" evidence="2">
    <location>
        <begin position="615"/>
        <end position="628"/>
    </location>
</feature>
<feature type="DNA-binding region" description="HMG box" evidence="1">
    <location>
        <begin position="543"/>
        <end position="611"/>
    </location>
</feature>
<feature type="compositionally biased region" description="Basic and acidic residues" evidence="2">
    <location>
        <begin position="206"/>
        <end position="222"/>
    </location>
</feature>
<feature type="compositionally biased region" description="Low complexity" evidence="2">
    <location>
        <begin position="356"/>
        <end position="365"/>
    </location>
</feature>
<dbReference type="PANTHER" id="PTHR46912:SF1">
    <property type="entry name" value="HIGH MOBILITY GROUP B PROTEIN 13"/>
    <property type="match status" value="1"/>
</dbReference>
<comment type="caution">
    <text evidence="4">The sequence shown here is derived from an EMBL/GenBank/DDBJ whole genome shotgun (WGS) entry which is preliminary data.</text>
</comment>
<dbReference type="Gene3D" id="1.10.30.10">
    <property type="entry name" value="High mobility group box domain"/>
    <property type="match status" value="2"/>
</dbReference>
<keyword evidence="1" id="KW-0238">DNA-binding</keyword>
<feature type="region of interest" description="Disordered" evidence="2">
    <location>
        <begin position="497"/>
        <end position="544"/>
    </location>
</feature>
<proteinExistence type="predicted"/>
<dbReference type="InterPro" id="IPR009071">
    <property type="entry name" value="HMG_box_dom"/>
</dbReference>
<dbReference type="CDD" id="cd00084">
    <property type="entry name" value="HMG-box_SF"/>
    <property type="match status" value="1"/>
</dbReference>
<feature type="region of interest" description="Disordered" evidence="2">
    <location>
        <begin position="54"/>
        <end position="86"/>
    </location>
</feature>
<dbReference type="PANTHER" id="PTHR46912">
    <property type="entry name" value="HIGH MOBILITY GROUP B PROTEIN 13"/>
    <property type="match status" value="1"/>
</dbReference>
<evidence type="ECO:0000313" key="4">
    <source>
        <dbReference type="EMBL" id="OZJ04892.1"/>
    </source>
</evidence>
<accession>A0A261Y2T0</accession>
<dbReference type="Pfam" id="PF00505">
    <property type="entry name" value="HMG_box"/>
    <property type="match status" value="2"/>
</dbReference>
<reference evidence="4 5" key="1">
    <citation type="journal article" date="2017" name="Mycologia">
        <title>Bifiguratus adelaidae, gen. et sp. nov., a new member of Mucoromycotina in endophytic and soil-dwelling habitats.</title>
        <authorList>
            <person name="Torres-Cruz T.J."/>
            <person name="Billingsley Tobias T.L."/>
            <person name="Almatruk M."/>
            <person name="Hesse C."/>
            <person name="Kuske C.R."/>
            <person name="Desiro A."/>
            <person name="Benucci G.M."/>
            <person name="Bonito G."/>
            <person name="Stajich J.E."/>
            <person name="Dunlap C."/>
            <person name="Arnold A.E."/>
            <person name="Porras-Alfaro A."/>
        </authorList>
    </citation>
    <scope>NUCLEOTIDE SEQUENCE [LARGE SCALE GENOMIC DNA]</scope>
    <source>
        <strain evidence="4 5">AZ0501</strain>
    </source>
</reference>
<protein>
    <recommendedName>
        <fullName evidence="3">HMG box domain-containing protein</fullName>
    </recommendedName>
</protein>
<dbReference type="PROSITE" id="PS50118">
    <property type="entry name" value="HMG_BOX_2"/>
    <property type="match status" value="2"/>
</dbReference>
<gene>
    <name evidence="4" type="ORF">BZG36_02518</name>
</gene>
<dbReference type="GO" id="GO:0005634">
    <property type="term" value="C:nucleus"/>
    <property type="evidence" value="ECO:0007669"/>
    <property type="project" value="UniProtKB-UniRule"/>
</dbReference>
<feature type="compositionally biased region" description="Polar residues" evidence="2">
    <location>
        <begin position="248"/>
        <end position="269"/>
    </location>
</feature>
<feature type="region of interest" description="Disordered" evidence="2">
    <location>
        <begin position="610"/>
        <end position="629"/>
    </location>
</feature>
<dbReference type="AlphaFoldDB" id="A0A261Y2T0"/>
<organism evidence="4 5">
    <name type="scientific">Bifiguratus adelaidae</name>
    <dbReference type="NCBI Taxonomy" id="1938954"/>
    <lineage>
        <taxon>Eukaryota</taxon>
        <taxon>Fungi</taxon>
        <taxon>Fungi incertae sedis</taxon>
        <taxon>Mucoromycota</taxon>
        <taxon>Mucoromycotina</taxon>
        <taxon>Endogonomycetes</taxon>
        <taxon>Endogonales</taxon>
        <taxon>Endogonales incertae sedis</taxon>
        <taxon>Bifiguratus</taxon>
    </lineage>
</organism>